<dbReference type="Proteomes" id="UP000002366">
    <property type="component" value="Chromosome"/>
</dbReference>
<accession>D5EDT7</accession>
<sequence>MHGKAQPYDCVFSVKKLKWVRLLAYESRRPYKRIRSFFLPFTVVFLALGALAYLVSFNLLRPLAWSAILSFFVYPFYTLIYEKILKKKYANIAASLTTAVIIVLIVVPSIFVGVTLAREGIRIYGHLATVLSRVNVEQGKTIMSVFFPDVLAERIRPFLAEYPFLVNVIEQVGSWIASTLATLSRSFLGDTIRILYQLIVIVVASFFMIRDGHIILDYVNDIVPLPLKEKEAFFNRAKQILQAVIYGITLTAGVQGFLGALGWWYVGLPSPAVFGAVMALLAMIPFIGTPLVWGPGAIYLFYSGQIKEALILAIWGLIVVSMVDNFIRPIFISGGGKAHVLIIFIGVVGGLASWGFLGLFLGPLVISLFIFLLDSYRNIWKNYIREYGIRPSSAVSLKKKEE</sequence>
<evidence type="ECO:0000256" key="3">
    <source>
        <dbReference type="ARBA" id="ARBA00022692"/>
    </source>
</evidence>
<organism evidence="7 8">
    <name type="scientific">Aminobacterium colombiense (strain DSM 12261 / ALA-1)</name>
    <dbReference type="NCBI Taxonomy" id="572547"/>
    <lineage>
        <taxon>Bacteria</taxon>
        <taxon>Thermotogati</taxon>
        <taxon>Synergistota</taxon>
        <taxon>Synergistia</taxon>
        <taxon>Synergistales</taxon>
        <taxon>Aminobacteriaceae</taxon>
        <taxon>Aminobacterium</taxon>
    </lineage>
</organism>
<dbReference type="PANTHER" id="PTHR21716">
    <property type="entry name" value="TRANSMEMBRANE PROTEIN"/>
    <property type="match status" value="1"/>
</dbReference>
<evidence type="ECO:0000256" key="1">
    <source>
        <dbReference type="ARBA" id="ARBA00004141"/>
    </source>
</evidence>
<feature type="transmembrane region" description="Helical" evidence="6">
    <location>
        <begin position="309"/>
        <end position="328"/>
    </location>
</feature>
<feature type="transmembrane region" description="Helical" evidence="6">
    <location>
        <begin position="63"/>
        <end position="80"/>
    </location>
</feature>
<keyword evidence="3 6" id="KW-0812">Transmembrane</keyword>
<dbReference type="AlphaFoldDB" id="D5EDT7"/>
<dbReference type="HOGENOM" id="CLU_041771_2_1_0"/>
<feature type="transmembrane region" description="Helical" evidence="6">
    <location>
        <begin position="240"/>
        <end position="266"/>
    </location>
</feature>
<evidence type="ECO:0000256" key="2">
    <source>
        <dbReference type="ARBA" id="ARBA00009773"/>
    </source>
</evidence>
<evidence type="ECO:0008006" key="9">
    <source>
        <dbReference type="Google" id="ProtNLM"/>
    </source>
</evidence>
<dbReference type="STRING" id="572547.Amico_0584"/>
<dbReference type="InterPro" id="IPR002549">
    <property type="entry name" value="AI-2E-like"/>
</dbReference>
<dbReference type="KEGG" id="aco:Amico_0584"/>
<protein>
    <recommendedName>
        <fullName evidence="9">AI-2E family transporter</fullName>
    </recommendedName>
</protein>
<keyword evidence="8" id="KW-1185">Reference proteome</keyword>
<dbReference type="Pfam" id="PF01594">
    <property type="entry name" value="AI-2E_transport"/>
    <property type="match status" value="1"/>
</dbReference>
<feature type="transmembrane region" description="Helical" evidence="6">
    <location>
        <begin position="92"/>
        <end position="117"/>
    </location>
</feature>
<keyword evidence="5 6" id="KW-0472">Membrane</keyword>
<comment type="subcellular location">
    <subcellularLocation>
        <location evidence="1">Membrane</location>
        <topology evidence="1">Multi-pass membrane protein</topology>
    </subcellularLocation>
</comment>
<keyword evidence="4 6" id="KW-1133">Transmembrane helix</keyword>
<feature type="transmembrane region" description="Helical" evidence="6">
    <location>
        <begin position="194"/>
        <end position="219"/>
    </location>
</feature>
<feature type="transmembrane region" description="Helical" evidence="6">
    <location>
        <begin position="37"/>
        <end position="57"/>
    </location>
</feature>
<dbReference type="PANTHER" id="PTHR21716:SF4">
    <property type="entry name" value="TRANSMEMBRANE PROTEIN 245"/>
    <property type="match status" value="1"/>
</dbReference>
<name>D5EDT7_AMICL</name>
<evidence type="ECO:0000256" key="4">
    <source>
        <dbReference type="ARBA" id="ARBA00022989"/>
    </source>
</evidence>
<dbReference type="RefSeq" id="WP_013047985.1">
    <property type="nucleotide sequence ID" value="NC_014011.1"/>
</dbReference>
<evidence type="ECO:0000256" key="6">
    <source>
        <dbReference type="SAM" id="Phobius"/>
    </source>
</evidence>
<reference evidence="7 8" key="1">
    <citation type="journal article" date="2010" name="Stand. Genomic Sci.">
        <title>Complete genome sequence of Aminobacterium colombiense type strain (ALA-1).</title>
        <authorList>
            <person name="Chertkov O."/>
            <person name="Sikorski J."/>
            <person name="Brambilla E."/>
            <person name="Lapidus A."/>
            <person name="Copeland A."/>
            <person name="Glavina Del Rio T."/>
            <person name="Nolan M."/>
            <person name="Lucas S."/>
            <person name="Tice H."/>
            <person name="Cheng J.F."/>
            <person name="Han C."/>
            <person name="Detter J.C."/>
            <person name="Bruce D."/>
            <person name="Tapia R."/>
            <person name="Goodwin L."/>
            <person name="Pitluck S."/>
            <person name="Liolios K."/>
            <person name="Ivanova N."/>
            <person name="Mavromatis K."/>
            <person name="Ovchinnikova G."/>
            <person name="Pati A."/>
            <person name="Chen A."/>
            <person name="Palaniappan K."/>
            <person name="Land M."/>
            <person name="Hauser L."/>
            <person name="Chang Y.J."/>
            <person name="Jeffries C.D."/>
            <person name="Spring S."/>
            <person name="Rohde M."/>
            <person name="Goker M."/>
            <person name="Bristow J."/>
            <person name="Eisen J.A."/>
            <person name="Markowitz V."/>
            <person name="Hugenholtz P."/>
            <person name="Kyrpides N.C."/>
            <person name="Klenk H.P."/>
        </authorList>
    </citation>
    <scope>NUCLEOTIDE SEQUENCE [LARGE SCALE GENOMIC DNA]</scope>
    <source>
        <strain evidence="8">DSM 12261 / ALA-1</strain>
    </source>
</reference>
<comment type="similarity">
    <text evidence="2">Belongs to the autoinducer-2 exporter (AI-2E) (TC 2.A.86) family.</text>
</comment>
<evidence type="ECO:0000256" key="5">
    <source>
        <dbReference type="ARBA" id="ARBA00023136"/>
    </source>
</evidence>
<feature type="transmembrane region" description="Helical" evidence="6">
    <location>
        <begin position="272"/>
        <end position="302"/>
    </location>
</feature>
<dbReference type="GO" id="GO:0016020">
    <property type="term" value="C:membrane"/>
    <property type="evidence" value="ECO:0007669"/>
    <property type="project" value="UniProtKB-SubCell"/>
</dbReference>
<evidence type="ECO:0000313" key="8">
    <source>
        <dbReference type="Proteomes" id="UP000002366"/>
    </source>
</evidence>
<dbReference type="eggNOG" id="COG0628">
    <property type="taxonomic scope" value="Bacteria"/>
</dbReference>
<dbReference type="EMBL" id="CP001997">
    <property type="protein sequence ID" value="ADE56719.1"/>
    <property type="molecule type" value="Genomic_DNA"/>
</dbReference>
<gene>
    <name evidence="7" type="ordered locus">Amico_0584</name>
</gene>
<feature type="transmembrane region" description="Helical" evidence="6">
    <location>
        <begin position="340"/>
        <end position="373"/>
    </location>
</feature>
<evidence type="ECO:0000313" key="7">
    <source>
        <dbReference type="EMBL" id="ADE56719.1"/>
    </source>
</evidence>
<proteinExistence type="inferred from homology"/>